<keyword evidence="1" id="KW-0732">Signal</keyword>
<feature type="chain" id="PRO_5040490687" description="Gliding motility-associated protein GldM N-terminal domain-containing protein" evidence="1">
    <location>
        <begin position="23"/>
        <end position="191"/>
    </location>
</feature>
<feature type="signal peptide" evidence="1">
    <location>
        <begin position="1"/>
        <end position="22"/>
    </location>
</feature>
<dbReference type="AlphaFoldDB" id="A0A9Q6ZEG3"/>
<evidence type="ECO:0000313" key="2">
    <source>
        <dbReference type="EMBL" id="QQT98618.1"/>
    </source>
</evidence>
<evidence type="ECO:0000313" key="3">
    <source>
        <dbReference type="Proteomes" id="UP000596202"/>
    </source>
</evidence>
<gene>
    <name evidence="2" type="ORF">I6I88_10320</name>
</gene>
<proteinExistence type="predicted"/>
<dbReference type="GeneID" id="93528052"/>
<dbReference type="EMBL" id="CP068108">
    <property type="protein sequence ID" value="QQT98618.1"/>
    <property type="molecule type" value="Genomic_DNA"/>
</dbReference>
<dbReference type="PROSITE" id="PS51257">
    <property type="entry name" value="PROKAR_LIPOPROTEIN"/>
    <property type="match status" value="1"/>
</dbReference>
<accession>A0A9Q6ZEG3</accession>
<dbReference type="Proteomes" id="UP000596202">
    <property type="component" value="Chromosome"/>
</dbReference>
<evidence type="ECO:0000256" key="1">
    <source>
        <dbReference type="SAM" id="SignalP"/>
    </source>
</evidence>
<dbReference type="RefSeq" id="WP_002985602.1">
    <property type="nucleotide sequence ID" value="NZ_CP068108.1"/>
</dbReference>
<reference evidence="2 3" key="1">
    <citation type="submission" date="2021-01" db="EMBL/GenBank/DDBJ databases">
        <title>FDA dAtabase for Regulatory Grade micrObial Sequences (FDA-ARGOS): Supporting development and validation of Infectious Disease Dx tests.</title>
        <authorList>
            <person name="Sproer C."/>
            <person name="Gronow S."/>
            <person name="Severitt S."/>
            <person name="Schroder I."/>
            <person name="Tallon L."/>
            <person name="Sadzewicz L."/>
            <person name="Zhao X."/>
            <person name="Boylan J."/>
            <person name="Ott S."/>
            <person name="Bowen H."/>
            <person name="Vavikolanu K."/>
            <person name="Mehta A."/>
            <person name="Aluvathingal J."/>
            <person name="Nadendla S."/>
            <person name="Lowell S."/>
            <person name="Myers T."/>
            <person name="Yan Y."/>
            <person name="Sichtig H."/>
        </authorList>
    </citation>
    <scope>NUCLEOTIDE SEQUENCE [LARGE SCALE GENOMIC DNA]</scope>
    <source>
        <strain evidence="2 3">FDAARGOS_1131</strain>
    </source>
</reference>
<organism evidence="2 3">
    <name type="scientific">Myroides odoratus</name>
    <name type="common">Flavobacterium odoratum</name>
    <dbReference type="NCBI Taxonomy" id="256"/>
    <lineage>
        <taxon>Bacteria</taxon>
        <taxon>Pseudomonadati</taxon>
        <taxon>Bacteroidota</taxon>
        <taxon>Flavobacteriia</taxon>
        <taxon>Flavobacteriales</taxon>
        <taxon>Flavobacteriaceae</taxon>
        <taxon>Myroides</taxon>
    </lineage>
</organism>
<evidence type="ECO:0008006" key="4">
    <source>
        <dbReference type="Google" id="ProtNLM"/>
    </source>
</evidence>
<dbReference type="OrthoDB" id="1448421at2"/>
<name>A0A9Q6ZEG3_MYROD</name>
<protein>
    <recommendedName>
        <fullName evidence="4">Gliding motility-associated protein GldM N-terminal domain-containing protein</fullName>
    </recommendedName>
</protein>
<sequence>MRINKFLIISCLVLFFSFSVGCQRSESSYDLQLDHMMLMYGKDIEKDIAWLKESLVLKKDSMEKRETELKYATVIRDMESYFIYLERLDSISLAQEKNLFYTNTNEITGEGKVFNKKSKELMKQLDQLVHEPFLKRRIVTLLGVSDVKNEENIYFRYMDYYFLGLPPKTFNYLIKMRKRDVLLIMHEVLEQ</sequence>